<organism evidence="3 4">
    <name type="scientific">Oceanospirillum multiglobuliferum</name>
    <dbReference type="NCBI Taxonomy" id="64969"/>
    <lineage>
        <taxon>Bacteria</taxon>
        <taxon>Pseudomonadati</taxon>
        <taxon>Pseudomonadota</taxon>
        <taxon>Gammaproteobacteria</taxon>
        <taxon>Oceanospirillales</taxon>
        <taxon>Oceanospirillaceae</taxon>
        <taxon>Oceanospirillum</taxon>
    </lineage>
</organism>
<comment type="caution">
    <text evidence="3">The sequence shown here is derived from an EMBL/GenBank/DDBJ whole genome shotgun (WGS) entry which is preliminary data.</text>
</comment>
<proteinExistence type="predicted"/>
<keyword evidence="2" id="KW-0812">Transmembrane</keyword>
<keyword evidence="2" id="KW-1133">Transmembrane helix</keyword>
<dbReference type="OrthoDB" id="283083at2"/>
<keyword evidence="2" id="KW-0472">Membrane</keyword>
<dbReference type="EMBL" id="MTSM01000002">
    <property type="protein sequence ID" value="OPX56665.1"/>
    <property type="molecule type" value="Genomic_DNA"/>
</dbReference>
<evidence type="ECO:0000256" key="2">
    <source>
        <dbReference type="SAM" id="Phobius"/>
    </source>
</evidence>
<name>A0A1T4LGT0_9GAMM</name>
<sequence>MSTAQNLIDQLKDIHVPAPDAGWTPALTPFWIISASVVLILLLLFLGRRYYLRTRNRRYALNELEQMRRRFQEHQQRQRFLNELNMLLRRMAMVHYDREEVAPLSGSAWLTFLDRSGRTTVFSDGIGQSLIQAYEEMPDDINEPELTEAVEQWIKRQL</sequence>
<accession>A0A1T4LGT0</accession>
<reference evidence="3 4" key="1">
    <citation type="submission" date="2017-01" db="EMBL/GenBank/DDBJ databases">
        <title>Genome Sequencing of a Marine Spirillum, Oceanospirillum multiglobuliferum ATCC 33336, from Japan.</title>
        <authorList>
            <person name="Carney J.G."/>
            <person name="Trachtenberg A.M."/>
            <person name="Rheaume B.A."/>
            <person name="Linnane J.D."/>
            <person name="Pitts N.L."/>
            <person name="Mykles D.L."/>
            <person name="Maclea K.S."/>
        </authorList>
    </citation>
    <scope>NUCLEOTIDE SEQUENCE [LARGE SCALE GENOMIC DNA]</scope>
    <source>
        <strain evidence="3 4">ATCC 33336</strain>
    </source>
</reference>
<feature type="coiled-coil region" evidence="1">
    <location>
        <begin position="57"/>
        <end position="84"/>
    </location>
</feature>
<dbReference type="Proteomes" id="UP000191418">
    <property type="component" value="Unassembled WGS sequence"/>
</dbReference>
<keyword evidence="1" id="KW-0175">Coiled coil</keyword>
<evidence type="ECO:0000313" key="3">
    <source>
        <dbReference type="EMBL" id="OPX56665.1"/>
    </source>
</evidence>
<keyword evidence="4" id="KW-1185">Reference proteome</keyword>
<dbReference type="STRING" id="64969.SAMN02745127_00467"/>
<dbReference type="Pfam" id="PF14316">
    <property type="entry name" value="DUF4381"/>
    <property type="match status" value="1"/>
</dbReference>
<evidence type="ECO:0000256" key="1">
    <source>
        <dbReference type="SAM" id="Coils"/>
    </source>
</evidence>
<protein>
    <recommendedName>
        <fullName evidence="5">DUF4381 domain-containing protein</fullName>
    </recommendedName>
</protein>
<gene>
    <name evidence="3" type="ORF">BTE48_01845</name>
</gene>
<evidence type="ECO:0008006" key="5">
    <source>
        <dbReference type="Google" id="ProtNLM"/>
    </source>
</evidence>
<dbReference type="AlphaFoldDB" id="A0A1T4LGT0"/>
<evidence type="ECO:0000313" key="4">
    <source>
        <dbReference type="Proteomes" id="UP000191418"/>
    </source>
</evidence>
<dbReference type="RefSeq" id="WP_078744075.1">
    <property type="nucleotide sequence ID" value="NZ_FUXG01000002.1"/>
</dbReference>
<feature type="transmembrane region" description="Helical" evidence="2">
    <location>
        <begin position="29"/>
        <end position="47"/>
    </location>
</feature>
<dbReference type="InterPro" id="IPR025489">
    <property type="entry name" value="DUF4381"/>
</dbReference>